<organism evidence="2 3">
    <name type="scientific">Pipistrellus kuhlii</name>
    <name type="common">Kuhl's pipistrelle</name>
    <dbReference type="NCBI Taxonomy" id="59472"/>
    <lineage>
        <taxon>Eukaryota</taxon>
        <taxon>Metazoa</taxon>
        <taxon>Chordata</taxon>
        <taxon>Craniata</taxon>
        <taxon>Vertebrata</taxon>
        <taxon>Euteleostomi</taxon>
        <taxon>Mammalia</taxon>
        <taxon>Eutheria</taxon>
        <taxon>Laurasiatheria</taxon>
        <taxon>Chiroptera</taxon>
        <taxon>Yangochiroptera</taxon>
        <taxon>Vespertilionidae</taxon>
        <taxon>Pipistrellus</taxon>
    </lineage>
</organism>
<dbReference type="Proteomes" id="UP000558488">
    <property type="component" value="Unassembled WGS sequence"/>
</dbReference>
<keyword evidence="3" id="KW-1185">Reference proteome</keyword>
<sequence length="281" mass="30034">MWESIPTCWVCTSGAGWTQRPSWQAGGVGSRPSPAPLCWAIPYKSPALSECSPICTIRDPTGWLSQLRHSPTPAGELVRTPGWGPGSHQPKETHADRQSARLGAPRRAGVYSLHRRGAAWPLALASDSLSQLLALTRAQPDPRCCPSQDLPLPGKFSRSYRPSQMLINEAGWPREGGDLEKATQQSWLEPGAAPPHAVLCTALHASAAHGLLPSSERAVMGLCQGPLPHATPSSGRGGLGPSQPEWEECPCKQWTQLWVGMGVTRASWPPGVLVPDPPGQS</sequence>
<comment type="caution">
    <text evidence="2">The sequence shown here is derived from an EMBL/GenBank/DDBJ whole genome shotgun (WGS) entry which is preliminary data.</text>
</comment>
<dbReference type="EMBL" id="JACAGB010000003">
    <property type="protein sequence ID" value="KAF6374139.1"/>
    <property type="molecule type" value="Genomic_DNA"/>
</dbReference>
<feature type="compositionally biased region" description="Basic and acidic residues" evidence="1">
    <location>
        <begin position="89"/>
        <end position="99"/>
    </location>
</feature>
<reference evidence="2 3" key="1">
    <citation type="journal article" date="2020" name="Nature">
        <title>Six reference-quality genomes reveal evolution of bat adaptations.</title>
        <authorList>
            <person name="Jebb D."/>
            <person name="Huang Z."/>
            <person name="Pippel M."/>
            <person name="Hughes G.M."/>
            <person name="Lavrichenko K."/>
            <person name="Devanna P."/>
            <person name="Winkler S."/>
            <person name="Jermiin L.S."/>
            <person name="Skirmuntt E.C."/>
            <person name="Katzourakis A."/>
            <person name="Burkitt-Gray L."/>
            <person name="Ray D.A."/>
            <person name="Sullivan K.A.M."/>
            <person name="Roscito J.G."/>
            <person name="Kirilenko B.M."/>
            <person name="Davalos L.M."/>
            <person name="Corthals A.P."/>
            <person name="Power M.L."/>
            <person name="Jones G."/>
            <person name="Ransome R.D."/>
            <person name="Dechmann D.K.N."/>
            <person name="Locatelli A.G."/>
            <person name="Puechmaille S.J."/>
            <person name="Fedrigo O."/>
            <person name="Jarvis E.D."/>
            <person name="Hiller M."/>
            <person name="Vernes S.C."/>
            <person name="Myers E.W."/>
            <person name="Teeling E.C."/>
        </authorList>
    </citation>
    <scope>NUCLEOTIDE SEQUENCE [LARGE SCALE GENOMIC DNA]</scope>
    <source>
        <strain evidence="2">MPipKuh1</strain>
        <tissue evidence="2">Flight muscle</tissue>
    </source>
</reference>
<proteinExistence type="predicted"/>
<feature type="region of interest" description="Disordered" evidence="1">
    <location>
        <begin position="69"/>
        <end position="102"/>
    </location>
</feature>
<gene>
    <name evidence="2" type="ORF">mPipKuh1_009378</name>
</gene>
<protein>
    <submittedName>
        <fullName evidence="2">Uncharacterized protein</fullName>
    </submittedName>
</protein>
<evidence type="ECO:0000256" key="1">
    <source>
        <dbReference type="SAM" id="MobiDB-lite"/>
    </source>
</evidence>
<dbReference type="AlphaFoldDB" id="A0A7J7ZJ50"/>
<evidence type="ECO:0000313" key="2">
    <source>
        <dbReference type="EMBL" id="KAF6374139.1"/>
    </source>
</evidence>
<name>A0A7J7ZJ50_PIPKU</name>
<evidence type="ECO:0000313" key="3">
    <source>
        <dbReference type="Proteomes" id="UP000558488"/>
    </source>
</evidence>
<accession>A0A7J7ZJ50</accession>